<comment type="caution">
    <text evidence="16">Lacks conserved residue(s) required for the propagation of feature annotation.</text>
</comment>
<keyword evidence="5 16" id="KW-1090">Inhibition of host innate immune response by virus</keyword>
<evidence type="ECO:0000256" key="15">
    <source>
        <dbReference type="ARBA" id="ARBA00023323"/>
    </source>
</evidence>
<keyword evidence="14 16" id="KW-0899">Viral immunoevasion</keyword>
<dbReference type="GO" id="GO:0039502">
    <property type="term" value="P:symbiont-mediated suppression of host type I interferon-mediated signaling pathway"/>
    <property type="evidence" value="ECO:0007669"/>
    <property type="project" value="UniProtKB-UniRule"/>
</dbReference>
<comment type="similarity">
    <text evidence="1 16 17">Belongs to the papillomaviridae E6 protein family.</text>
</comment>
<dbReference type="GO" id="GO:0008270">
    <property type="term" value="F:zinc ion binding"/>
    <property type="evidence" value="ECO:0007669"/>
    <property type="project" value="UniProtKB-KW"/>
</dbReference>
<evidence type="ECO:0000256" key="16">
    <source>
        <dbReference type="HAMAP-Rule" id="MF_04006"/>
    </source>
</evidence>
<reference evidence="18 19" key="1">
    <citation type="journal article" date="2016" name="Vet. Microbiol.">
        <title>Genomic characterisation of canine papillomavirus type 17, a possible rare cause of canine oral squamous cell carcinoma.</title>
        <authorList>
            <person name="Munday J.S."/>
            <person name="Dunowska M."/>
            <person name="Laurie R.E."/>
            <person name="Hills S."/>
        </authorList>
    </citation>
    <scope>NUCLEOTIDE SEQUENCE [LARGE SCALE GENOMIC DNA]</scope>
    <source>
        <strain evidence="18">OralSCCPV</strain>
    </source>
</reference>
<evidence type="ECO:0000256" key="4">
    <source>
        <dbReference type="ARBA" id="ARBA00022581"/>
    </source>
</evidence>
<dbReference type="GO" id="GO:0052150">
    <property type="term" value="P:symbiont-mediated perturbation of host apoptosis"/>
    <property type="evidence" value="ECO:0007669"/>
    <property type="project" value="UniProtKB-KW"/>
</dbReference>
<evidence type="ECO:0000256" key="8">
    <source>
        <dbReference type="ARBA" id="ARBA00022833"/>
    </source>
</evidence>
<evidence type="ECO:0000256" key="9">
    <source>
        <dbReference type="ARBA" id="ARBA00023015"/>
    </source>
</evidence>
<dbReference type="GO" id="GO:0030430">
    <property type="term" value="C:host cell cytoplasm"/>
    <property type="evidence" value="ECO:0007669"/>
    <property type="project" value="UniProtKB-SubCell"/>
</dbReference>
<evidence type="ECO:0000256" key="10">
    <source>
        <dbReference type="ARBA" id="ARBA00023125"/>
    </source>
</evidence>
<comment type="subunit">
    <text evidence="16">Forms homodimers. Interacts with ubiquitin-protein ligase UBE3A/E6-AP; this interaction stimulates UBE3A ubiquitin activity. Interacts with host BAK1.</text>
</comment>
<dbReference type="EMBL" id="KT272399">
    <property type="protein sequence ID" value="ALY11242.1"/>
    <property type="molecule type" value="Genomic_DNA"/>
</dbReference>
<gene>
    <name evidence="16" type="primary">E6</name>
</gene>
<evidence type="ECO:0000256" key="3">
    <source>
        <dbReference type="ARBA" id="ARBA00022562"/>
    </source>
</evidence>
<evidence type="ECO:0000256" key="11">
    <source>
        <dbReference type="ARBA" id="ARBA00023159"/>
    </source>
</evidence>
<keyword evidence="3 16" id="KW-1048">Host nucleus</keyword>
<keyword evidence="15 16" id="KW-1119">Modulation of host cell apoptosis by virus</keyword>
<dbReference type="Pfam" id="PF00518">
    <property type="entry name" value="E6"/>
    <property type="match status" value="1"/>
</dbReference>
<keyword evidence="13 16" id="KW-1035">Host cytoplasm</keyword>
<evidence type="ECO:0000256" key="14">
    <source>
        <dbReference type="ARBA" id="ARBA00023280"/>
    </source>
</evidence>
<keyword evidence="6 16" id="KW-0479">Metal-binding</keyword>
<sequence length="136" mass="15311">MARLQTLGSLCAFYNSDLDSILVPCIFCDRFLDGKDKRAFDGKSLSLVWRSGIPYAVCSPCCVERAFEDCCKNVIVTLEGDGVEKLCMRPLCEVPVRCKYCLKPLSAGEKIRCVEKRQPFGLIRGRWRNVCGNCED</sequence>
<accession>A0A0U4K543</accession>
<evidence type="ECO:0000256" key="12">
    <source>
        <dbReference type="ARBA" id="ARBA00023163"/>
    </source>
</evidence>
<keyword evidence="4 16" id="KW-0945">Host-virus interaction</keyword>
<evidence type="ECO:0000313" key="19">
    <source>
        <dbReference type="Proteomes" id="UP000130688"/>
    </source>
</evidence>
<evidence type="ECO:0000256" key="2">
    <source>
        <dbReference type="ARBA" id="ARBA00022518"/>
    </source>
</evidence>
<comment type="function">
    <text evidence="16">Plays a major role in the induction and maintenance of cellular transformation. E6 associates with host UBE3A/E6-AP ubiquitin-protein ligase and modulates its activity. Protects host keratinocytes from apoptosis by mediating the degradation of host BAK1. May also inhibit host immune response.</text>
</comment>
<organism evidence="18 19">
    <name type="scientific">Canis familiaris papillomavirus 17</name>
    <dbReference type="NCBI Taxonomy" id="1778550"/>
    <lineage>
        <taxon>Viruses</taxon>
        <taxon>Monodnaviria</taxon>
        <taxon>Shotokuvirae</taxon>
        <taxon>Cossaviricota</taxon>
        <taxon>Papovaviricetes</taxon>
        <taxon>Zurhausenvirales</taxon>
        <taxon>Papillomaviridae</taxon>
        <taxon>Firstpapillomavirinae</taxon>
        <taxon>Taupapillomavirus</taxon>
        <taxon>Taupapillomavirus 1</taxon>
    </lineage>
</organism>
<dbReference type="GO" id="GO:0006351">
    <property type="term" value="P:DNA-templated transcription"/>
    <property type="evidence" value="ECO:0007669"/>
    <property type="project" value="UniProtKB-UniRule"/>
</dbReference>
<feature type="zinc finger region" evidence="16">
    <location>
        <begin position="25"/>
        <end position="61"/>
    </location>
</feature>
<evidence type="ECO:0000256" key="13">
    <source>
        <dbReference type="ARBA" id="ARBA00023200"/>
    </source>
</evidence>
<dbReference type="GO" id="GO:0003677">
    <property type="term" value="F:DNA binding"/>
    <property type="evidence" value="ECO:0007669"/>
    <property type="project" value="UniProtKB-UniRule"/>
</dbReference>
<evidence type="ECO:0000256" key="6">
    <source>
        <dbReference type="ARBA" id="ARBA00022723"/>
    </source>
</evidence>
<evidence type="ECO:0000256" key="7">
    <source>
        <dbReference type="ARBA" id="ARBA00022771"/>
    </source>
</evidence>
<dbReference type="SUPFAM" id="SSF161229">
    <property type="entry name" value="E6 C-terminal domain-like"/>
    <property type="match status" value="2"/>
</dbReference>
<keyword evidence="8 16" id="KW-0862">Zinc</keyword>
<dbReference type="GO" id="GO:0042025">
    <property type="term" value="C:host cell nucleus"/>
    <property type="evidence" value="ECO:0007669"/>
    <property type="project" value="UniProtKB-SubCell"/>
</dbReference>
<dbReference type="Proteomes" id="UP000130688">
    <property type="component" value="Segment"/>
</dbReference>
<dbReference type="GO" id="GO:0006355">
    <property type="term" value="P:regulation of DNA-templated transcription"/>
    <property type="evidence" value="ECO:0007669"/>
    <property type="project" value="UniProtKB-UniRule"/>
</dbReference>
<comment type="subcellular location">
    <subcellularLocation>
        <location evidence="16 17">Host cytoplasm</location>
    </subcellularLocation>
    <subcellularLocation>
        <location evidence="16 17">Host nucleus</location>
    </subcellularLocation>
</comment>
<feature type="zinc finger region" evidence="16">
    <location>
        <begin position="98"/>
        <end position="134"/>
    </location>
</feature>
<keyword evidence="9 16" id="KW-0805">Transcription regulation</keyword>
<keyword evidence="7 16" id="KW-0863">Zinc-finger</keyword>
<dbReference type="GO" id="GO:0039648">
    <property type="term" value="P:symbiont-mediated perturbation of host ubiquitin-like protein modification"/>
    <property type="evidence" value="ECO:0007669"/>
    <property type="project" value="UniProtKB-UniRule"/>
</dbReference>
<keyword evidence="2 16" id="KW-0244">Early protein</keyword>
<evidence type="ECO:0000313" key="18">
    <source>
        <dbReference type="EMBL" id="ALY11242.1"/>
    </source>
</evidence>
<protein>
    <recommendedName>
        <fullName evidence="16 17">Protein E6</fullName>
    </recommendedName>
</protein>
<keyword evidence="12 16" id="KW-0804">Transcription</keyword>
<proteinExistence type="inferred from homology"/>
<keyword evidence="10 16" id="KW-0238">DNA-binding</keyword>
<dbReference type="HAMAP" id="MF_04006">
    <property type="entry name" value="HPV_E6"/>
    <property type="match status" value="1"/>
</dbReference>
<evidence type="ECO:0000256" key="17">
    <source>
        <dbReference type="RuleBase" id="RU363123"/>
    </source>
</evidence>
<keyword evidence="11 16" id="KW-0010">Activator</keyword>
<name>A0A0U4K543_9PAPI</name>
<evidence type="ECO:0000256" key="5">
    <source>
        <dbReference type="ARBA" id="ARBA00022632"/>
    </source>
</evidence>
<dbReference type="Gene3D" id="3.30.240.40">
    <property type="entry name" value="E6 early regulatory protein"/>
    <property type="match status" value="2"/>
</dbReference>
<dbReference type="InterPro" id="IPR038575">
    <property type="entry name" value="E6_sf"/>
</dbReference>
<dbReference type="InterPro" id="IPR001334">
    <property type="entry name" value="E6"/>
</dbReference>
<dbReference type="GO" id="GO:0052170">
    <property type="term" value="P:symbiont-mediated suppression of host innate immune response"/>
    <property type="evidence" value="ECO:0007669"/>
    <property type="project" value="UniProtKB-KW"/>
</dbReference>
<evidence type="ECO:0000256" key="1">
    <source>
        <dbReference type="ARBA" id="ARBA00006346"/>
    </source>
</evidence>